<dbReference type="CDD" id="cd06223">
    <property type="entry name" value="PRTases_typeI"/>
    <property type="match status" value="1"/>
</dbReference>
<dbReference type="RefSeq" id="WP_102212463.1">
    <property type="nucleotide sequence ID" value="NZ_PNHF01000008.1"/>
</dbReference>
<evidence type="ECO:0000313" key="2">
    <source>
        <dbReference type="EMBL" id="PMC62623.1"/>
    </source>
</evidence>
<accession>A0A2N6SZX6</accession>
<dbReference type="InterPro" id="IPR029057">
    <property type="entry name" value="PRTase-like"/>
</dbReference>
<dbReference type="InterPro" id="IPR051910">
    <property type="entry name" value="ComF/GntX_DNA_util-trans"/>
</dbReference>
<reference evidence="2 3" key="1">
    <citation type="submission" date="2017-09" db="EMBL/GenBank/DDBJ databases">
        <title>Bacterial strain isolated from the female urinary microbiota.</title>
        <authorList>
            <person name="Thomas-White K."/>
            <person name="Kumar N."/>
            <person name="Forster S."/>
            <person name="Putonti C."/>
            <person name="Lawley T."/>
            <person name="Wolfe A.J."/>
        </authorList>
    </citation>
    <scope>NUCLEOTIDE SEQUENCE [LARGE SCALE GENOMIC DNA]</scope>
    <source>
        <strain evidence="2 3">UMB0908</strain>
    </source>
</reference>
<gene>
    <name evidence="2" type="ORF">CJ204_04755</name>
</gene>
<dbReference type="Proteomes" id="UP000235363">
    <property type="component" value="Unassembled WGS sequence"/>
</dbReference>
<dbReference type="EMBL" id="PNHF01000008">
    <property type="protein sequence ID" value="PMC62623.1"/>
    <property type="molecule type" value="Genomic_DNA"/>
</dbReference>
<keyword evidence="2" id="KW-0808">Transferase</keyword>
<dbReference type="SUPFAM" id="SSF53271">
    <property type="entry name" value="PRTase-like"/>
    <property type="match status" value="1"/>
</dbReference>
<dbReference type="GO" id="GO:0016757">
    <property type="term" value="F:glycosyltransferase activity"/>
    <property type="evidence" value="ECO:0007669"/>
    <property type="project" value="UniProtKB-KW"/>
</dbReference>
<evidence type="ECO:0000313" key="3">
    <source>
        <dbReference type="Proteomes" id="UP000235363"/>
    </source>
</evidence>
<organism evidence="2 3">
    <name type="scientific">Corynebacterium xerosis</name>
    <dbReference type="NCBI Taxonomy" id="1725"/>
    <lineage>
        <taxon>Bacteria</taxon>
        <taxon>Bacillati</taxon>
        <taxon>Actinomycetota</taxon>
        <taxon>Actinomycetes</taxon>
        <taxon>Mycobacteriales</taxon>
        <taxon>Corynebacteriaceae</taxon>
        <taxon>Corynebacterium</taxon>
    </lineage>
</organism>
<comment type="caution">
    <text evidence="2">The sequence shown here is derived from an EMBL/GenBank/DDBJ whole genome shotgun (WGS) entry which is preliminary data.</text>
</comment>
<keyword evidence="2" id="KW-0328">Glycosyltransferase</keyword>
<dbReference type="PANTHER" id="PTHR47505:SF1">
    <property type="entry name" value="DNA UTILIZATION PROTEIN YHGH"/>
    <property type="match status" value="1"/>
</dbReference>
<dbReference type="InterPro" id="IPR000836">
    <property type="entry name" value="PRTase_dom"/>
</dbReference>
<name>A0A2N6SZX6_9CORY</name>
<dbReference type="AlphaFoldDB" id="A0A2N6SZX6"/>
<dbReference type="PANTHER" id="PTHR47505">
    <property type="entry name" value="DNA UTILIZATION PROTEIN YHGH"/>
    <property type="match status" value="1"/>
</dbReference>
<dbReference type="STRING" id="1725.WU86_06900"/>
<dbReference type="Gene3D" id="3.40.50.2020">
    <property type="match status" value="1"/>
</dbReference>
<sequence length="213" mass="21531">MWGELLDAAVPRACPGCGEPGDVCPSCRRVFASPPVPLAPRVHVPAPVWSCGSYSGPRRAVVLAAKERCDAAARRVLGSVTGAALLRLMAEGALPHPSQSPLTLVPAPTRASAARRRGGDPVAAACAVAAARMPGARVARLLRTVEEAEDSAGLTAAGRRANIAGKIVPAGSARGPVVLVDDVATTGATAAQSVLVLSSMGVRVEGVIVFSHA</sequence>
<protein>
    <submittedName>
        <fullName evidence="2">Phosphoribosyltransferase</fullName>
    </submittedName>
</protein>
<evidence type="ECO:0000256" key="1">
    <source>
        <dbReference type="ARBA" id="ARBA00008007"/>
    </source>
</evidence>
<comment type="similarity">
    <text evidence="1">Belongs to the ComF/GntX family.</text>
</comment>
<proteinExistence type="inferred from homology"/>